<name>X1QPF4_9ZZZZ</name>
<accession>X1QPF4</accession>
<protein>
    <submittedName>
        <fullName evidence="1">Uncharacterized protein</fullName>
    </submittedName>
</protein>
<gene>
    <name evidence="1" type="ORF">S06H3_56482</name>
</gene>
<feature type="non-terminal residue" evidence="1">
    <location>
        <position position="40"/>
    </location>
</feature>
<proteinExistence type="predicted"/>
<dbReference type="EMBL" id="BARV01036332">
    <property type="protein sequence ID" value="GAI52855.1"/>
    <property type="molecule type" value="Genomic_DNA"/>
</dbReference>
<sequence>MFLLIKYRFPSQLLCSNISCDLSSPMTCFTSGEIAWAMMP</sequence>
<organism evidence="1">
    <name type="scientific">marine sediment metagenome</name>
    <dbReference type="NCBI Taxonomy" id="412755"/>
    <lineage>
        <taxon>unclassified sequences</taxon>
        <taxon>metagenomes</taxon>
        <taxon>ecological metagenomes</taxon>
    </lineage>
</organism>
<comment type="caution">
    <text evidence="1">The sequence shown here is derived from an EMBL/GenBank/DDBJ whole genome shotgun (WGS) entry which is preliminary data.</text>
</comment>
<dbReference type="AlphaFoldDB" id="X1QPF4"/>
<reference evidence="1" key="1">
    <citation type="journal article" date="2014" name="Front. Microbiol.">
        <title>High frequency of phylogenetically diverse reductive dehalogenase-homologous genes in deep subseafloor sedimentary metagenomes.</title>
        <authorList>
            <person name="Kawai M."/>
            <person name="Futagami T."/>
            <person name="Toyoda A."/>
            <person name="Takaki Y."/>
            <person name="Nishi S."/>
            <person name="Hori S."/>
            <person name="Arai W."/>
            <person name="Tsubouchi T."/>
            <person name="Morono Y."/>
            <person name="Uchiyama I."/>
            <person name="Ito T."/>
            <person name="Fujiyama A."/>
            <person name="Inagaki F."/>
            <person name="Takami H."/>
        </authorList>
    </citation>
    <scope>NUCLEOTIDE SEQUENCE</scope>
    <source>
        <strain evidence="1">Expedition CK06-06</strain>
    </source>
</reference>
<evidence type="ECO:0000313" key="1">
    <source>
        <dbReference type="EMBL" id="GAI52855.1"/>
    </source>
</evidence>